<evidence type="ECO:0000313" key="2">
    <source>
        <dbReference type="EMBL" id="GGJ36784.1"/>
    </source>
</evidence>
<comment type="caution">
    <text evidence="2">The sequence shown here is derived from an EMBL/GenBank/DDBJ whole genome shotgun (WGS) entry which is preliminary data.</text>
</comment>
<dbReference type="RefSeq" id="WP_189002880.1">
    <property type="nucleotide sequence ID" value="NZ_BMOD01000007.1"/>
</dbReference>
<proteinExistence type="predicted"/>
<keyword evidence="1" id="KW-0812">Transmembrane</keyword>
<keyword evidence="3" id="KW-1185">Reference proteome</keyword>
<dbReference type="Proteomes" id="UP000632222">
    <property type="component" value="Unassembled WGS sequence"/>
</dbReference>
<sequence length="71" mass="7930">MDLNSWTPKDISRRLGIMVGFFAGAFTSMILMTDGGWNPWLAILACIPLGLFAGWLTRVLSLQHYRSKGKT</sequence>
<organism evidence="2 3">
    <name type="scientific">Deinococcus roseus</name>
    <dbReference type="NCBI Taxonomy" id="392414"/>
    <lineage>
        <taxon>Bacteria</taxon>
        <taxon>Thermotogati</taxon>
        <taxon>Deinococcota</taxon>
        <taxon>Deinococci</taxon>
        <taxon>Deinococcales</taxon>
        <taxon>Deinococcaceae</taxon>
        <taxon>Deinococcus</taxon>
    </lineage>
</organism>
<name>A0ABQ2CZM9_9DEIO</name>
<gene>
    <name evidence="2" type="ORF">GCM10008938_23570</name>
</gene>
<feature type="transmembrane region" description="Helical" evidence="1">
    <location>
        <begin position="39"/>
        <end position="60"/>
    </location>
</feature>
<keyword evidence="1" id="KW-1133">Transmembrane helix</keyword>
<accession>A0ABQ2CZM9</accession>
<dbReference type="EMBL" id="BMOD01000007">
    <property type="protein sequence ID" value="GGJ36784.1"/>
    <property type="molecule type" value="Genomic_DNA"/>
</dbReference>
<feature type="transmembrane region" description="Helical" evidence="1">
    <location>
        <begin position="15"/>
        <end position="33"/>
    </location>
</feature>
<evidence type="ECO:0000256" key="1">
    <source>
        <dbReference type="SAM" id="Phobius"/>
    </source>
</evidence>
<protein>
    <submittedName>
        <fullName evidence="2">Uncharacterized protein</fullName>
    </submittedName>
</protein>
<evidence type="ECO:0000313" key="3">
    <source>
        <dbReference type="Proteomes" id="UP000632222"/>
    </source>
</evidence>
<reference evidence="3" key="1">
    <citation type="journal article" date="2019" name="Int. J. Syst. Evol. Microbiol.">
        <title>The Global Catalogue of Microorganisms (GCM) 10K type strain sequencing project: providing services to taxonomists for standard genome sequencing and annotation.</title>
        <authorList>
            <consortium name="The Broad Institute Genomics Platform"/>
            <consortium name="The Broad Institute Genome Sequencing Center for Infectious Disease"/>
            <person name="Wu L."/>
            <person name="Ma J."/>
        </authorList>
    </citation>
    <scope>NUCLEOTIDE SEQUENCE [LARGE SCALE GENOMIC DNA]</scope>
    <source>
        <strain evidence="3">JCM 14370</strain>
    </source>
</reference>
<keyword evidence="1" id="KW-0472">Membrane</keyword>